<protein>
    <submittedName>
        <fullName evidence="1">Uncharacterized protein</fullName>
    </submittedName>
</protein>
<sequence>MPHYSRSIDRLERVHTHIYVYIYIKAMQEHTFAASRARPVGLDRELISSVAHLEDVAGLDDDVVHVHESEPGEVPGHGDEVHGGALVEQQQARVVHVALPPELPQPPLKHFVRGHHLAAGDVDQHLLPPAATAAGRRPFVVLAGVLHAADEAVLEHPHAGHVS</sequence>
<dbReference type="AlphaFoldDB" id="A0A3L6QL46"/>
<name>A0A3L6QL46_PANMI</name>
<dbReference type="EMBL" id="PQIB02000012">
    <property type="protein sequence ID" value="RLM81009.1"/>
    <property type="molecule type" value="Genomic_DNA"/>
</dbReference>
<accession>A0A3L6QL46</accession>
<organism evidence="1 2">
    <name type="scientific">Panicum miliaceum</name>
    <name type="common">Proso millet</name>
    <name type="synonym">Broomcorn millet</name>
    <dbReference type="NCBI Taxonomy" id="4540"/>
    <lineage>
        <taxon>Eukaryota</taxon>
        <taxon>Viridiplantae</taxon>
        <taxon>Streptophyta</taxon>
        <taxon>Embryophyta</taxon>
        <taxon>Tracheophyta</taxon>
        <taxon>Spermatophyta</taxon>
        <taxon>Magnoliopsida</taxon>
        <taxon>Liliopsida</taxon>
        <taxon>Poales</taxon>
        <taxon>Poaceae</taxon>
        <taxon>PACMAD clade</taxon>
        <taxon>Panicoideae</taxon>
        <taxon>Panicodae</taxon>
        <taxon>Paniceae</taxon>
        <taxon>Panicinae</taxon>
        <taxon>Panicum</taxon>
        <taxon>Panicum sect. Panicum</taxon>
    </lineage>
</organism>
<gene>
    <name evidence="1" type="ORF">C2845_PM12G14450</name>
</gene>
<evidence type="ECO:0000313" key="2">
    <source>
        <dbReference type="Proteomes" id="UP000275267"/>
    </source>
</evidence>
<keyword evidence="2" id="KW-1185">Reference proteome</keyword>
<comment type="caution">
    <text evidence="1">The sequence shown here is derived from an EMBL/GenBank/DDBJ whole genome shotgun (WGS) entry which is preliminary data.</text>
</comment>
<evidence type="ECO:0000313" key="1">
    <source>
        <dbReference type="EMBL" id="RLM81009.1"/>
    </source>
</evidence>
<proteinExistence type="predicted"/>
<dbReference type="Proteomes" id="UP000275267">
    <property type="component" value="Unassembled WGS sequence"/>
</dbReference>
<reference evidence="2" key="1">
    <citation type="journal article" date="2019" name="Nat. Commun.">
        <title>The genome of broomcorn millet.</title>
        <authorList>
            <person name="Zou C."/>
            <person name="Miki D."/>
            <person name="Li D."/>
            <person name="Tang Q."/>
            <person name="Xiao L."/>
            <person name="Rajput S."/>
            <person name="Deng P."/>
            <person name="Jia W."/>
            <person name="Huang R."/>
            <person name="Zhang M."/>
            <person name="Sun Y."/>
            <person name="Hu J."/>
            <person name="Fu X."/>
            <person name="Schnable P.S."/>
            <person name="Li F."/>
            <person name="Zhang H."/>
            <person name="Feng B."/>
            <person name="Zhu X."/>
            <person name="Liu R."/>
            <person name="Schnable J.C."/>
            <person name="Zhu J.-K."/>
            <person name="Zhang H."/>
        </authorList>
    </citation>
    <scope>NUCLEOTIDE SEQUENCE [LARGE SCALE GENOMIC DNA]</scope>
</reference>